<dbReference type="GO" id="GO:0000400">
    <property type="term" value="F:four-way junction DNA binding"/>
    <property type="evidence" value="ECO:0007669"/>
    <property type="project" value="TreeGrafter"/>
</dbReference>
<name>A0A9P3G233_9APHY</name>
<dbReference type="EMBL" id="BPQB01000005">
    <property type="protein sequence ID" value="GJE86856.1"/>
    <property type="molecule type" value="Genomic_DNA"/>
</dbReference>
<dbReference type="GO" id="GO:0005657">
    <property type="term" value="C:replication fork"/>
    <property type="evidence" value="ECO:0007669"/>
    <property type="project" value="TreeGrafter"/>
</dbReference>
<dbReference type="OrthoDB" id="1861185at2759"/>
<dbReference type="Proteomes" id="UP000703269">
    <property type="component" value="Unassembled WGS sequence"/>
</dbReference>
<keyword evidence="5" id="KW-0234">DNA repair</keyword>
<keyword evidence="2" id="KW-0547">Nucleotide-binding</keyword>
<dbReference type="PROSITE" id="PS50162">
    <property type="entry name" value="RECA_2"/>
    <property type="match status" value="1"/>
</dbReference>
<keyword evidence="6" id="KW-0539">Nucleus</keyword>
<protein>
    <submittedName>
        <fullName evidence="9">DNA repair protein</fullName>
    </submittedName>
</protein>
<dbReference type="GO" id="GO:0061982">
    <property type="term" value="P:meiosis I cell cycle process"/>
    <property type="evidence" value="ECO:0007669"/>
    <property type="project" value="UniProtKB-ARBA"/>
</dbReference>
<dbReference type="GO" id="GO:0045003">
    <property type="term" value="P:double-strand break repair via synthesis-dependent strand annealing"/>
    <property type="evidence" value="ECO:0007669"/>
    <property type="project" value="TreeGrafter"/>
</dbReference>
<dbReference type="CDD" id="cd19491">
    <property type="entry name" value="XRCC3"/>
    <property type="match status" value="1"/>
</dbReference>
<reference evidence="9 10" key="1">
    <citation type="submission" date="2021-08" db="EMBL/GenBank/DDBJ databases">
        <title>Draft Genome Sequence of Phanerochaete sordida strain YK-624.</title>
        <authorList>
            <person name="Mori T."/>
            <person name="Dohra H."/>
            <person name="Suzuki T."/>
            <person name="Kawagishi H."/>
            <person name="Hirai H."/>
        </authorList>
    </citation>
    <scope>NUCLEOTIDE SEQUENCE [LARGE SCALE GENOMIC DNA]</scope>
    <source>
        <strain evidence="9 10">YK-624</strain>
    </source>
</reference>
<keyword evidence="3" id="KW-0227">DNA damage</keyword>
<feature type="region of interest" description="Disordered" evidence="7">
    <location>
        <begin position="408"/>
        <end position="464"/>
    </location>
</feature>
<evidence type="ECO:0000256" key="3">
    <source>
        <dbReference type="ARBA" id="ARBA00022763"/>
    </source>
</evidence>
<evidence type="ECO:0000313" key="10">
    <source>
        <dbReference type="Proteomes" id="UP000703269"/>
    </source>
</evidence>
<evidence type="ECO:0000313" key="9">
    <source>
        <dbReference type="EMBL" id="GJE86856.1"/>
    </source>
</evidence>
<evidence type="ECO:0000259" key="8">
    <source>
        <dbReference type="PROSITE" id="PS50162"/>
    </source>
</evidence>
<evidence type="ECO:0000256" key="2">
    <source>
        <dbReference type="ARBA" id="ARBA00022741"/>
    </source>
</evidence>
<dbReference type="GO" id="GO:0071140">
    <property type="term" value="P:resolution of mitotic recombination intermediates"/>
    <property type="evidence" value="ECO:0007669"/>
    <property type="project" value="TreeGrafter"/>
</dbReference>
<comment type="subcellular location">
    <subcellularLocation>
        <location evidence="1">Nucleus</location>
    </subcellularLocation>
</comment>
<gene>
    <name evidence="9" type="ORF">PsYK624_029390</name>
</gene>
<feature type="compositionally biased region" description="Basic and acidic residues" evidence="7">
    <location>
        <begin position="441"/>
        <end position="454"/>
    </location>
</feature>
<dbReference type="InterPro" id="IPR020588">
    <property type="entry name" value="RecA_ATP-bd"/>
</dbReference>
<dbReference type="InterPro" id="IPR027417">
    <property type="entry name" value="P-loop_NTPase"/>
</dbReference>
<evidence type="ECO:0000256" key="6">
    <source>
        <dbReference type="ARBA" id="ARBA00023242"/>
    </source>
</evidence>
<keyword evidence="10" id="KW-1185">Reference proteome</keyword>
<proteinExistence type="predicted"/>
<dbReference type="AlphaFoldDB" id="A0A9P3G233"/>
<evidence type="ECO:0000256" key="4">
    <source>
        <dbReference type="ARBA" id="ARBA00022840"/>
    </source>
</evidence>
<dbReference type="InterPro" id="IPR013632">
    <property type="entry name" value="Rad51_C"/>
</dbReference>
<organism evidence="9 10">
    <name type="scientific">Phanerochaete sordida</name>
    <dbReference type="NCBI Taxonomy" id="48140"/>
    <lineage>
        <taxon>Eukaryota</taxon>
        <taxon>Fungi</taxon>
        <taxon>Dikarya</taxon>
        <taxon>Basidiomycota</taxon>
        <taxon>Agaricomycotina</taxon>
        <taxon>Agaricomycetes</taxon>
        <taxon>Polyporales</taxon>
        <taxon>Phanerochaetaceae</taxon>
        <taxon>Phanerochaete</taxon>
    </lineage>
</organism>
<comment type="caution">
    <text evidence="9">The sequence shown here is derived from an EMBL/GenBank/DDBJ whole genome shotgun (WGS) entry which is preliminary data.</text>
</comment>
<dbReference type="GO" id="GO:0033065">
    <property type="term" value="C:Rad51C-XRCC3 complex"/>
    <property type="evidence" value="ECO:0007669"/>
    <property type="project" value="TreeGrafter"/>
</dbReference>
<dbReference type="InterPro" id="IPR047348">
    <property type="entry name" value="XRCC3-like_C"/>
</dbReference>
<evidence type="ECO:0000256" key="7">
    <source>
        <dbReference type="SAM" id="MobiDB-lite"/>
    </source>
</evidence>
<dbReference type="Pfam" id="PF08423">
    <property type="entry name" value="Rad51"/>
    <property type="match status" value="1"/>
</dbReference>
<dbReference type="GO" id="GO:0140664">
    <property type="term" value="F:ATP-dependent DNA damage sensor activity"/>
    <property type="evidence" value="ECO:0007669"/>
    <property type="project" value="InterPro"/>
</dbReference>
<feature type="domain" description="RecA family profile 1" evidence="8">
    <location>
        <begin position="75"/>
        <end position="257"/>
    </location>
</feature>
<dbReference type="Gene3D" id="3.40.50.300">
    <property type="entry name" value="P-loop containing nucleotide triphosphate hydrolases"/>
    <property type="match status" value="1"/>
</dbReference>
<keyword evidence="4" id="KW-0067">ATP-binding</keyword>
<dbReference type="GO" id="GO:0000722">
    <property type="term" value="P:telomere maintenance via recombination"/>
    <property type="evidence" value="ECO:0007669"/>
    <property type="project" value="TreeGrafter"/>
</dbReference>
<dbReference type="PANTHER" id="PTHR46487">
    <property type="entry name" value="DNA REPAIR PROTEIN XRCC3"/>
    <property type="match status" value="1"/>
</dbReference>
<evidence type="ECO:0000256" key="5">
    <source>
        <dbReference type="ARBA" id="ARBA00023204"/>
    </source>
</evidence>
<dbReference type="PANTHER" id="PTHR46487:SF1">
    <property type="entry name" value="DNA REPAIR PROTEIN XRCC3"/>
    <property type="match status" value="1"/>
</dbReference>
<accession>A0A9P3G233</accession>
<dbReference type="GO" id="GO:0090656">
    <property type="term" value="P:t-circle formation"/>
    <property type="evidence" value="ECO:0007669"/>
    <property type="project" value="TreeGrafter"/>
</dbReference>
<evidence type="ECO:0000256" key="1">
    <source>
        <dbReference type="ARBA" id="ARBA00004123"/>
    </source>
</evidence>
<dbReference type="GO" id="GO:0005524">
    <property type="term" value="F:ATP binding"/>
    <property type="evidence" value="ECO:0007669"/>
    <property type="project" value="UniProtKB-KW"/>
</dbReference>
<dbReference type="SUPFAM" id="SSF52540">
    <property type="entry name" value="P-loop containing nucleoside triphosphate hydrolases"/>
    <property type="match status" value="1"/>
</dbReference>
<sequence>MDSRPITAIDALFSSQKAMLKRGNITTVADLMLLPLPDIMRKCKISNHDAKLIVDAVCDELAPKLHRLDDPGLPRDEKFTTGDALLDRLLGGGIRTSKLWEIAGESAAGKTQLAMQLSLCVQLPRNLGGILGSACFISTSWTLPTNRLVEMVDANPLFSPALCGLSDIHTLKAPSVNVLRHVLSVTLPGFLTSVRNQPNAKPVKLIVIDALAELFHTNTETSFASLNERSRNLAELATLLHGLASAHRVAVVVLNEVADVIDRGPAPDARPHEVAYREQARFFGRGDSVPGEDAKEAALGLVWANQVNARIMLSRTKRMRYLDAHEAQAVKRPRREPDVDAGTSRVAVAGQDGEQPIRLRRLTVVFSSVAQPGSLDYIITPGGIVALPEEAGGVTTVERTSPPRKIPANAAAATAPPQPDSSSDLGAASAVDLDGLAPPTDEAHVSSEGPERAENGPLAEEEDEWEAYWKSDELGSDFYSQLDLDALASSLPPSSERRSG</sequence>